<keyword evidence="3" id="KW-1185">Reference proteome</keyword>
<gene>
    <name evidence="2" type="ORF">EYS09_14880</name>
</gene>
<dbReference type="EMBL" id="SIXH01000108">
    <property type="protein sequence ID" value="TBO58930.1"/>
    <property type="molecule type" value="Genomic_DNA"/>
</dbReference>
<reference evidence="2 3" key="1">
    <citation type="submission" date="2019-02" db="EMBL/GenBank/DDBJ databases">
        <title>Draft Genome Sequence of Streptomyces sp. AM-2504, identified by 16S rRNA comparative analysis as a Streptomyces Kasugaensis strain.</title>
        <authorList>
            <person name="Napolioni V."/>
            <person name="Giuliodori A.M."/>
            <person name="Spurio R."/>
            <person name="Fabbretti A."/>
        </authorList>
    </citation>
    <scope>NUCLEOTIDE SEQUENCE [LARGE SCALE GENOMIC DNA]</scope>
    <source>
        <strain evidence="2 3">AM-2504</strain>
    </source>
</reference>
<accession>A0A4Q9HXA7</accession>
<feature type="region of interest" description="Disordered" evidence="1">
    <location>
        <begin position="66"/>
        <end position="90"/>
    </location>
</feature>
<comment type="caution">
    <text evidence="2">The sequence shown here is derived from an EMBL/GenBank/DDBJ whole genome shotgun (WGS) entry which is preliminary data.</text>
</comment>
<sequence>MGKSDTGIRAFAPACRDLQRALPLLPAHLRILRAASASLPATWTASLTAATGAVLAAARRRPLPYAALPSPDVTHTRPETGRPCREWHCP</sequence>
<evidence type="ECO:0000256" key="1">
    <source>
        <dbReference type="SAM" id="MobiDB-lite"/>
    </source>
</evidence>
<dbReference type="Proteomes" id="UP000292452">
    <property type="component" value="Unassembled WGS sequence"/>
</dbReference>
<name>A0A4Q9HXA7_STRKA</name>
<evidence type="ECO:0000313" key="3">
    <source>
        <dbReference type="Proteomes" id="UP000292452"/>
    </source>
</evidence>
<feature type="compositionally biased region" description="Basic and acidic residues" evidence="1">
    <location>
        <begin position="74"/>
        <end position="90"/>
    </location>
</feature>
<organism evidence="2 3">
    <name type="scientific">Streptomyces kasugaensis</name>
    <dbReference type="NCBI Taxonomy" id="1946"/>
    <lineage>
        <taxon>Bacteria</taxon>
        <taxon>Bacillati</taxon>
        <taxon>Actinomycetota</taxon>
        <taxon>Actinomycetes</taxon>
        <taxon>Kitasatosporales</taxon>
        <taxon>Streptomycetaceae</taxon>
        <taxon>Streptomyces</taxon>
    </lineage>
</organism>
<protein>
    <submittedName>
        <fullName evidence="2">Uncharacterized protein</fullName>
    </submittedName>
</protein>
<dbReference type="AlphaFoldDB" id="A0A4Q9HXA7"/>
<evidence type="ECO:0000313" key="2">
    <source>
        <dbReference type="EMBL" id="TBO58930.1"/>
    </source>
</evidence>
<dbReference type="RefSeq" id="WP_131123586.1">
    <property type="nucleotide sequence ID" value="NZ_SIXH01000108.1"/>
</dbReference>
<proteinExistence type="predicted"/>